<dbReference type="AlphaFoldDB" id="A0A653IJF6"/>
<accession>A0A653IJF6</accession>
<reference evidence="1 2" key="1">
    <citation type="submission" date="2019-10" db="EMBL/GenBank/DDBJ databases">
        <authorList>
            <person name="Karimi E."/>
        </authorList>
    </citation>
    <scope>NUCLEOTIDE SEQUENCE [LARGE SCALE GENOMIC DNA]</scope>
    <source>
        <strain evidence="1">Exiguobacterium sp. 9Y</strain>
    </source>
</reference>
<gene>
    <name evidence="1" type="ORF">EXIGUO9Y_90006</name>
</gene>
<keyword evidence="2" id="KW-1185">Reference proteome</keyword>
<dbReference type="Proteomes" id="UP000439752">
    <property type="component" value="Unassembled WGS sequence"/>
</dbReference>
<sequence length="111" mass="12017">MNLTKDMDAALDRLLEFYDEEGIEYFIGAPGTGKMLVTDGDEILGELLPVEDVSSFVELHSMMSTAQSGDTLESVTNKTKIAFTVRDNNSTPIRMGSSSYGVAKKSMLAVA</sequence>
<organism evidence="1 2">
    <name type="scientific">Exiguobacterium oxidotolerans</name>
    <dbReference type="NCBI Taxonomy" id="223958"/>
    <lineage>
        <taxon>Bacteria</taxon>
        <taxon>Bacillati</taxon>
        <taxon>Bacillota</taxon>
        <taxon>Bacilli</taxon>
        <taxon>Bacillales</taxon>
        <taxon>Bacillales Family XII. Incertae Sedis</taxon>
        <taxon>Exiguobacterium</taxon>
    </lineage>
</organism>
<evidence type="ECO:0000313" key="2">
    <source>
        <dbReference type="Proteomes" id="UP000439752"/>
    </source>
</evidence>
<evidence type="ECO:0000313" key="1">
    <source>
        <dbReference type="EMBL" id="VWX38785.1"/>
    </source>
</evidence>
<protein>
    <submittedName>
        <fullName evidence="1">Uncharacterized protein</fullName>
    </submittedName>
</protein>
<dbReference type="RefSeq" id="WP_159172625.1">
    <property type="nucleotide sequence ID" value="NZ_LR732308.1"/>
</dbReference>
<dbReference type="EMBL" id="CABWKQ010000059">
    <property type="protein sequence ID" value="VWX38785.1"/>
    <property type="molecule type" value="Genomic_DNA"/>
</dbReference>
<name>A0A653IJF6_9BACL</name>
<proteinExistence type="predicted"/>